<dbReference type="OrthoDB" id="9810952at2"/>
<feature type="binding site" evidence="12">
    <location>
        <position position="314"/>
    </location>
    <ligand>
        <name>K(+)</name>
        <dbReference type="ChEBI" id="CHEBI:29103"/>
    </ligand>
</feature>
<gene>
    <name evidence="14" type="ORF">FL857_02940</name>
</gene>
<keyword evidence="6" id="KW-0633">Potassium transport</keyword>
<feature type="transmembrane region" description="Helical" evidence="13">
    <location>
        <begin position="183"/>
        <end position="204"/>
    </location>
</feature>
<feature type="transmembrane region" description="Helical" evidence="13">
    <location>
        <begin position="393"/>
        <end position="413"/>
    </location>
</feature>
<dbReference type="InterPro" id="IPR003445">
    <property type="entry name" value="Cat_transpt"/>
</dbReference>
<keyword evidence="12" id="KW-0479">Metal-binding</keyword>
<dbReference type="PANTHER" id="PTHR32024">
    <property type="entry name" value="TRK SYSTEM POTASSIUM UPTAKE PROTEIN TRKG-RELATED"/>
    <property type="match status" value="1"/>
</dbReference>
<feature type="binding site" evidence="12">
    <location>
        <position position="220"/>
    </location>
    <ligand>
        <name>K(+)</name>
        <dbReference type="ChEBI" id="CHEBI:29103"/>
    </ligand>
</feature>
<dbReference type="PANTHER" id="PTHR32024:SF2">
    <property type="entry name" value="TRK SYSTEM POTASSIUM UPTAKE PROTEIN TRKG-RELATED"/>
    <property type="match status" value="1"/>
</dbReference>
<evidence type="ECO:0000256" key="8">
    <source>
        <dbReference type="ARBA" id="ARBA00022958"/>
    </source>
</evidence>
<dbReference type="PIRSF" id="PIRSF006247">
    <property type="entry name" value="TrkH"/>
    <property type="match status" value="1"/>
</dbReference>
<evidence type="ECO:0000256" key="4">
    <source>
        <dbReference type="ARBA" id="ARBA00022475"/>
    </source>
</evidence>
<dbReference type="GO" id="GO:0046872">
    <property type="term" value="F:metal ion binding"/>
    <property type="evidence" value="ECO:0007669"/>
    <property type="project" value="UniProtKB-KW"/>
</dbReference>
<dbReference type="GO" id="GO:0015379">
    <property type="term" value="F:potassium:chloride symporter activity"/>
    <property type="evidence" value="ECO:0007669"/>
    <property type="project" value="InterPro"/>
</dbReference>
<feature type="binding site" evidence="12">
    <location>
        <position position="315"/>
    </location>
    <ligand>
        <name>K(+)</name>
        <dbReference type="ChEBI" id="CHEBI:29103"/>
    </ligand>
</feature>
<keyword evidence="11 13" id="KW-0472">Membrane</keyword>
<evidence type="ECO:0000256" key="7">
    <source>
        <dbReference type="ARBA" id="ARBA00022692"/>
    </source>
</evidence>
<keyword evidence="4" id="KW-1003">Cell membrane</keyword>
<keyword evidence="8 12" id="KW-0630">Potassium</keyword>
<feature type="transmembrane region" description="Helical" evidence="13">
    <location>
        <begin position="70"/>
        <end position="91"/>
    </location>
</feature>
<evidence type="ECO:0000256" key="10">
    <source>
        <dbReference type="ARBA" id="ARBA00023065"/>
    </source>
</evidence>
<keyword evidence="3" id="KW-0813">Transport</keyword>
<reference evidence="14 15" key="1">
    <citation type="submission" date="2019-07" db="EMBL/GenBank/DDBJ databases">
        <title>Criibacterium bergeronii gen. nov., sp. nov. isolated from human clinical samples.</title>
        <authorList>
            <person name="Maheux A.F."/>
            <person name="Boudreau D.K."/>
            <person name="Berube E."/>
            <person name="Brodeur S."/>
            <person name="Bernard K.A."/>
            <person name="Abed J.Y."/>
            <person name="Ducrey E."/>
            <person name="Guay E.F."/>
            <person name="Raymond F."/>
            <person name="Corbeil J."/>
            <person name="Domingo M.-C."/>
            <person name="Roy P.H."/>
            <person name="Boissinot M."/>
            <person name="Tocheva E.I."/>
            <person name="Omar R.F."/>
        </authorList>
    </citation>
    <scope>NUCLEOTIDE SEQUENCE [LARGE SCALE GENOMIC DNA]</scope>
    <source>
        <strain evidence="14 15">CCRI-24246</strain>
    </source>
</reference>
<accession>A0A552VBY1</accession>
<dbReference type="InterPro" id="IPR004772">
    <property type="entry name" value="TrkH"/>
</dbReference>
<feature type="transmembrane region" description="Helical" evidence="13">
    <location>
        <begin position="331"/>
        <end position="350"/>
    </location>
</feature>
<comment type="similarity">
    <text evidence="2">Belongs to the TrkH potassium transport family.</text>
</comment>
<feature type="transmembrane region" description="Helical" evidence="13">
    <location>
        <begin position="236"/>
        <end position="260"/>
    </location>
</feature>
<feature type="binding site" evidence="12">
    <location>
        <position position="431"/>
    </location>
    <ligand>
        <name>K(+)</name>
        <dbReference type="ChEBI" id="CHEBI:29103"/>
    </ligand>
</feature>
<evidence type="ECO:0000256" key="12">
    <source>
        <dbReference type="PIRSR" id="PIRSR006247-1"/>
    </source>
</evidence>
<evidence type="ECO:0000256" key="13">
    <source>
        <dbReference type="SAM" id="Phobius"/>
    </source>
</evidence>
<evidence type="ECO:0000256" key="2">
    <source>
        <dbReference type="ARBA" id="ARBA00009137"/>
    </source>
</evidence>
<feature type="binding site" evidence="12">
    <location>
        <position position="111"/>
    </location>
    <ligand>
        <name>K(+)</name>
        <dbReference type="ChEBI" id="CHEBI:29103"/>
    </ligand>
</feature>
<dbReference type="RefSeq" id="WP_144015664.1">
    <property type="nucleotide sequence ID" value="NZ_VJXW01000003.1"/>
</dbReference>
<evidence type="ECO:0000313" key="15">
    <source>
        <dbReference type="Proteomes" id="UP000319424"/>
    </source>
</evidence>
<dbReference type="GO" id="GO:0005886">
    <property type="term" value="C:plasma membrane"/>
    <property type="evidence" value="ECO:0007669"/>
    <property type="project" value="UniProtKB-SubCell"/>
</dbReference>
<evidence type="ECO:0000256" key="1">
    <source>
        <dbReference type="ARBA" id="ARBA00004429"/>
    </source>
</evidence>
<feature type="transmembrane region" description="Helical" evidence="13">
    <location>
        <begin position="454"/>
        <end position="478"/>
    </location>
</feature>
<proteinExistence type="inferred from homology"/>
<protein>
    <submittedName>
        <fullName evidence="14">TrkH family potassium uptake protein</fullName>
    </submittedName>
</protein>
<evidence type="ECO:0000256" key="3">
    <source>
        <dbReference type="ARBA" id="ARBA00022448"/>
    </source>
</evidence>
<dbReference type="Proteomes" id="UP000319424">
    <property type="component" value="Unassembled WGS sequence"/>
</dbReference>
<dbReference type="EMBL" id="VJXW01000003">
    <property type="protein sequence ID" value="TRW27967.1"/>
    <property type="molecule type" value="Genomic_DNA"/>
</dbReference>
<feature type="transmembrane region" description="Helical" evidence="13">
    <location>
        <begin position="38"/>
        <end position="58"/>
    </location>
</feature>
<feature type="binding site" evidence="12">
    <location>
        <position position="112"/>
    </location>
    <ligand>
        <name>K(+)</name>
        <dbReference type="ChEBI" id="CHEBI:29103"/>
    </ligand>
</feature>
<evidence type="ECO:0000313" key="14">
    <source>
        <dbReference type="EMBL" id="TRW27967.1"/>
    </source>
</evidence>
<keyword evidence="7 13" id="KW-0812">Transmembrane</keyword>
<organism evidence="14 15">
    <name type="scientific">Criibacterium bergeronii</name>
    <dbReference type="NCBI Taxonomy" id="1871336"/>
    <lineage>
        <taxon>Bacteria</taxon>
        <taxon>Bacillati</taxon>
        <taxon>Bacillota</taxon>
        <taxon>Clostridia</taxon>
        <taxon>Peptostreptococcales</taxon>
        <taxon>Filifactoraceae</taxon>
        <taxon>Criibacterium</taxon>
    </lineage>
</organism>
<name>A0A552VBY1_9FIRM</name>
<feature type="transmembrane region" description="Helical" evidence="13">
    <location>
        <begin position="128"/>
        <end position="150"/>
    </location>
</feature>
<evidence type="ECO:0000256" key="6">
    <source>
        <dbReference type="ARBA" id="ARBA00022538"/>
    </source>
</evidence>
<sequence>MNKKIVIYSLGNILKVEALLMIPSVIVALIYNEGKNNLYSFISVIALLLVLGFSVELVKPQKMSMKAVDGFIIVALSWVLLSFFGGLPFVLSGEIPSVVDAFFETASGFTTTGSSILTNVEALSHSMLFWRSFTHLIGGMGILVFTLAVLPSTGLESVHVMQAEIPGPVFGKLVSKMRSTAKILYGIYLVMTAVLVVLLMLGGMNLFDSLIHAFGTAGTGGFGIKAESVAYYDSNYIHLLIATAMILFGINFNLYYLILVGEMGKALKSEELRLYLGIIAGAVVLIFINIGLKDGFSLILLRDIYFQVSSIITTTGFSTVDFNAWPLFSKVILMLLMFCGACAGSTAGGLKVSRVGILFKLAKNELRRITQPGRVVTTKFEGAGLKDEVSVSVLLYFAAYIFIFFAIFLVVSIDTEDFSTAFTAVAATFNNIGPGLNGVGPMESFAGFNDFTKIVLSFSMIAGRLEIYPILVLFGSVFKK</sequence>
<dbReference type="Pfam" id="PF02386">
    <property type="entry name" value="TrkH"/>
    <property type="match status" value="2"/>
</dbReference>
<keyword evidence="10" id="KW-0406">Ion transport</keyword>
<evidence type="ECO:0000256" key="5">
    <source>
        <dbReference type="ARBA" id="ARBA00022519"/>
    </source>
</evidence>
<dbReference type="AlphaFoldDB" id="A0A552VBY1"/>
<evidence type="ECO:0000256" key="9">
    <source>
        <dbReference type="ARBA" id="ARBA00022989"/>
    </source>
</evidence>
<feature type="transmembrane region" description="Helical" evidence="13">
    <location>
        <begin position="272"/>
        <end position="292"/>
    </location>
</feature>
<feature type="transmembrane region" description="Helical" evidence="13">
    <location>
        <begin position="12"/>
        <end position="32"/>
    </location>
</feature>
<keyword evidence="9 13" id="KW-1133">Transmembrane helix</keyword>
<comment type="caution">
    <text evidence="14">The sequence shown here is derived from an EMBL/GenBank/DDBJ whole genome shotgun (WGS) entry which is preliminary data.</text>
</comment>
<evidence type="ECO:0000256" key="11">
    <source>
        <dbReference type="ARBA" id="ARBA00023136"/>
    </source>
</evidence>
<keyword evidence="5" id="KW-0997">Cell inner membrane</keyword>
<comment type="subcellular location">
    <subcellularLocation>
        <location evidence="1">Cell inner membrane</location>
        <topology evidence="1">Multi-pass membrane protein</topology>
    </subcellularLocation>
</comment>